<comment type="caution">
    <text evidence="2">The sequence shown here is derived from an EMBL/GenBank/DDBJ whole genome shotgun (WGS) entry which is preliminary data.</text>
</comment>
<organism evidence="2 3">
    <name type="scientific">Cellulomonas cellasea</name>
    <dbReference type="NCBI Taxonomy" id="43670"/>
    <lineage>
        <taxon>Bacteria</taxon>
        <taxon>Bacillati</taxon>
        <taxon>Actinomycetota</taxon>
        <taxon>Actinomycetes</taxon>
        <taxon>Micrococcales</taxon>
        <taxon>Cellulomonadaceae</taxon>
        <taxon>Cellulomonas</taxon>
    </lineage>
</organism>
<evidence type="ECO:0000313" key="2">
    <source>
        <dbReference type="EMBL" id="MBB2924017.1"/>
    </source>
</evidence>
<dbReference type="Pfam" id="PF20199">
    <property type="entry name" value="RepSA"/>
    <property type="match status" value="1"/>
</dbReference>
<accession>A0A7W4UH10</accession>
<feature type="compositionally biased region" description="Basic and acidic residues" evidence="1">
    <location>
        <begin position="103"/>
        <end position="117"/>
    </location>
</feature>
<evidence type="ECO:0000256" key="1">
    <source>
        <dbReference type="SAM" id="MobiDB-lite"/>
    </source>
</evidence>
<reference evidence="2 3" key="2">
    <citation type="submission" date="2020-08" db="EMBL/GenBank/DDBJ databases">
        <authorList>
            <person name="Partida-Martinez L."/>
            <person name="Huntemann M."/>
            <person name="Clum A."/>
            <person name="Wang J."/>
            <person name="Palaniappan K."/>
            <person name="Ritter S."/>
            <person name="Chen I.-M."/>
            <person name="Stamatis D."/>
            <person name="Reddy T."/>
            <person name="O'Malley R."/>
            <person name="Daum C."/>
            <person name="Shapiro N."/>
            <person name="Ivanova N."/>
            <person name="Kyrpides N."/>
            <person name="Woyke T."/>
        </authorList>
    </citation>
    <scope>NUCLEOTIDE SEQUENCE [LARGE SCALE GENOMIC DNA]</scope>
    <source>
        <strain evidence="2 3">RAS26</strain>
    </source>
</reference>
<dbReference type="EMBL" id="JACHVX010000004">
    <property type="protein sequence ID" value="MBB2924017.1"/>
    <property type="molecule type" value="Genomic_DNA"/>
</dbReference>
<feature type="region of interest" description="Disordered" evidence="1">
    <location>
        <begin position="93"/>
        <end position="136"/>
    </location>
</feature>
<feature type="compositionally biased region" description="Acidic residues" evidence="1">
    <location>
        <begin position="93"/>
        <end position="102"/>
    </location>
</feature>
<dbReference type="RefSeq" id="WP_183296818.1">
    <property type="nucleotide sequence ID" value="NZ_JACHVX010000004.1"/>
</dbReference>
<name>A0A7W4UH10_9CELL</name>
<reference evidence="2 3" key="1">
    <citation type="submission" date="2020-08" db="EMBL/GenBank/DDBJ databases">
        <title>The Agave Microbiome: Exploring the role of microbial communities in plant adaptations to desert environments.</title>
        <authorList>
            <person name="Partida-Martinez L.P."/>
        </authorList>
    </citation>
    <scope>NUCLEOTIDE SEQUENCE [LARGE SCALE GENOMIC DNA]</scope>
    <source>
        <strain evidence="2 3">RAS26</strain>
    </source>
</reference>
<sequence>MRSIAIDDNVIRELAIEQAVCVRPVMRRVTDRATGRVTTVPIRCGATRDSVCPSCAAKARRLRMTQCAEGWHTDAEPAGPEDELADEQSIATLDEESAEAEADEPRQTRSTRRRADAPDLPTRPTDPRTIGRVFTTPDGKTYRPSMFVTLTLPSYGKVRPHLGVPVDPARYDYRRAALDALHFPKLLDRWVQNLRRCAGYQCQYFGAVEAQRRLAPHFHAAIRGAIPRATVREVTRATYLQLWWPPMADPVYVRRVPVWADEHYRDPDTGAALPTWNDAIAALDDDPDARPAHVMRLGQQVDIKGILGGTPDADRTVRYLTKYLTKAVAETYANEDGDDSAYEAHIERLHEHVRWLPCSKECANWLRFGVQPHDAGPGLVPGHCPSKAHDRDHLGVGGRRVLVSRRWSGKTLTEHKADRAAVVRAALEAAGIEPPAANRMAAETLHDDGRPRFVWDDVPLSQYDYGRVVMATVIEARRWRAQYERAKELLAGTDPPVDNSSATANVRASSMRPAVTEGIPR</sequence>
<dbReference type="Proteomes" id="UP000518206">
    <property type="component" value="Unassembled WGS sequence"/>
</dbReference>
<protein>
    <recommendedName>
        <fullName evidence="4">Replication initiation protein</fullName>
    </recommendedName>
</protein>
<feature type="compositionally biased region" description="Polar residues" evidence="1">
    <location>
        <begin position="498"/>
        <end position="508"/>
    </location>
</feature>
<feature type="region of interest" description="Disordered" evidence="1">
    <location>
        <begin position="492"/>
        <end position="521"/>
    </location>
</feature>
<evidence type="ECO:0000313" key="3">
    <source>
        <dbReference type="Proteomes" id="UP000518206"/>
    </source>
</evidence>
<dbReference type="InterPro" id="IPR046828">
    <property type="entry name" value="RepSA"/>
</dbReference>
<proteinExistence type="predicted"/>
<gene>
    <name evidence="2" type="ORF">FHR80_002945</name>
</gene>
<evidence type="ECO:0008006" key="4">
    <source>
        <dbReference type="Google" id="ProtNLM"/>
    </source>
</evidence>
<dbReference type="AlphaFoldDB" id="A0A7W4UH10"/>